<dbReference type="GO" id="GO:0003697">
    <property type="term" value="F:single-stranded DNA binding"/>
    <property type="evidence" value="ECO:0007669"/>
    <property type="project" value="TreeGrafter"/>
</dbReference>
<dbReference type="GO" id="GO:0046975">
    <property type="term" value="F:histone H3K36 methyltransferase activity"/>
    <property type="evidence" value="ECO:0007669"/>
    <property type="project" value="TreeGrafter"/>
</dbReference>
<dbReference type="GO" id="GO:0042800">
    <property type="term" value="F:histone H3K4 methyltransferase activity"/>
    <property type="evidence" value="ECO:0007669"/>
    <property type="project" value="TreeGrafter"/>
</dbReference>
<sequence length="125" mass="14546">DTASSRVKAFSEGRESIEDEPQSRRRSCVFRPSVDSQNDSGRVKFESHTIHQVLTNELSMRNISAKVVPKNLSQDQKNIRKERCLHFMDSIENDPHFLDCVITCDESWVFEDDPETKRQSMERSK</sequence>
<dbReference type="GO" id="GO:0031297">
    <property type="term" value="P:replication fork processing"/>
    <property type="evidence" value="ECO:0007669"/>
    <property type="project" value="TreeGrafter"/>
</dbReference>
<dbReference type="PANTHER" id="PTHR46060">
    <property type="entry name" value="MARINER MOS1 TRANSPOSASE-LIKE PROTEIN"/>
    <property type="match status" value="1"/>
</dbReference>
<name>A0A1B6EQH8_9HEMI</name>
<feature type="region of interest" description="Disordered" evidence="1">
    <location>
        <begin position="1"/>
        <end position="42"/>
    </location>
</feature>
<accession>A0A1B6EQH8</accession>
<evidence type="ECO:0000256" key="1">
    <source>
        <dbReference type="SAM" id="MobiDB-lite"/>
    </source>
</evidence>
<dbReference type="GO" id="GO:0044547">
    <property type="term" value="F:DNA topoisomerase binding"/>
    <property type="evidence" value="ECO:0007669"/>
    <property type="project" value="TreeGrafter"/>
</dbReference>
<protein>
    <submittedName>
        <fullName evidence="2">Uncharacterized protein</fullName>
    </submittedName>
</protein>
<dbReference type="InterPro" id="IPR036397">
    <property type="entry name" value="RNaseH_sf"/>
</dbReference>
<dbReference type="InterPro" id="IPR052709">
    <property type="entry name" value="Transposase-MT_Hybrid"/>
</dbReference>
<evidence type="ECO:0000313" key="2">
    <source>
        <dbReference type="EMBL" id="JAS40176.1"/>
    </source>
</evidence>
<proteinExistence type="predicted"/>
<dbReference type="GO" id="GO:0035861">
    <property type="term" value="C:site of double-strand break"/>
    <property type="evidence" value="ECO:0007669"/>
    <property type="project" value="TreeGrafter"/>
</dbReference>
<dbReference type="GO" id="GO:0044774">
    <property type="term" value="P:mitotic DNA integrity checkpoint signaling"/>
    <property type="evidence" value="ECO:0007669"/>
    <property type="project" value="TreeGrafter"/>
</dbReference>
<gene>
    <name evidence="2" type="ORF">g.3570</name>
</gene>
<feature type="non-terminal residue" evidence="2">
    <location>
        <position position="125"/>
    </location>
</feature>
<dbReference type="GO" id="GO:0003690">
    <property type="term" value="F:double-stranded DNA binding"/>
    <property type="evidence" value="ECO:0007669"/>
    <property type="project" value="TreeGrafter"/>
</dbReference>
<dbReference type="GO" id="GO:0000014">
    <property type="term" value="F:single-stranded DNA endodeoxyribonuclease activity"/>
    <property type="evidence" value="ECO:0007669"/>
    <property type="project" value="TreeGrafter"/>
</dbReference>
<dbReference type="Gene3D" id="3.30.420.10">
    <property type="entry name" value="Ribonuclease H-like superfamily/Ribonuclease H"/>
    <property type="match status" value="1"/>
</dbReference>
<feature type="non-terminal residue" evidence="2">
    <location>
        <position position="1"/>
    </location>
</feature>
<dbReference type="AlphaFoldDB" id="A0A1B6EQH8"/>
<dbReference type="GO" id="GO:0015074">
    <property type="term" value="P:DNA integration"/>
    <property type="evidence" value="ECO:0007669"/>
    <property type="project" value="TreeGrafter"/>
</dbReference>
<dbReference type="PANTHER" id="PTHR46060:SF2">
    <property type="entry name" value="HISTONE-LYSINE N-METHYLTRANSFERASE SETMAR"/>
    <property type="match status" value="1"/>
</dbReference>
<dbReference type="GO" id="GO:0000793">
    <property type="term" value="C:condensed chromosome"/>
    <property type="evidence" value="ECO:0007669"/>
    <property type="project" value="TreeGrafter"/>
</dbReference>
<dbReference type="GO" id="GO:0006303">
    <property type="term" value="P:double-strand break repair via nonhomologous end joining"/>
    <property type="evidence" value="ECO:0007669"/>
    <property type="project" value="TreeGrafter"/>
</dbReference>
<dbReference type="EMBL" id="GECZ01029593">
    <property type="protein sequence ID" value="JAS40176.1"/>
    <property type="molecule type" value="Transcribed_RNA"/>
</dbReference>
<dbReference type="GO" id="GO:0005634">
    <property type="term" value="C:nucleus"/>
    <property type="evidence" value="ECO:0007669"/>
    <property type="project" value="TreeGrafter"/>
</dbReference>
<reference evidence="2" key="1">
    <citation type="submission" date="2015-11" db="EMBL/GenBank/DDBJ databases">
        <title>De novo transcriptome assembly of four potential Pierce s Disease insect vectors from Arizona vineyards.</title>
        <authorList>
            <person name="Tassone E.E."/>
        </authorList>
    </citation>
    <scope>NUCLEOTIDE SEQUENCE</scope>
</reference>
<organism evidence="2">
    <name type="scientific">Cuerna arida</name>
    <dbReference type="NCBI Taxonomy" id="1464854"/>
    <lineage>
        <taxon>Eukaryota</taxon>
        <taxon>Metazoa</taxon>
        <taxon>Ecdysozoa</taxon>
        <taxon>Arthropoda</taxon>
        <taxon>Hexapoda</taxon>
        <taxon>Insecta</taxon>
        <taxon>Pterygota</taxon>
        <taxon>Neoptera</taxon>
        <taxon>Paraneoptera</taxon>
        <taxon>Hemiptera</taxon>
        <taxon>Auchenorrhyncha</taxon>
        <taxon>Membracoidea</taxon>
        <taxon>Cicadellidae</taxon>
        <taxon>Cicadellinae</taxon>
        <taxon>Proconiini</taxon>
        <taxon>Cuerna</taxon>
    </lineage>
</organism>
<dbReference type="GO" id="GO:0000729">
    <property type="term" value="P:DNA double-strand break processing"/>
    <property type="evidence" value="ECO:0007669"/>
    <property type="project" value="TreeGrafter"/>
</dbReference>